<keyword evidence="11 17" id="KW-0460">Magnesium</keyword>
<comment type="function">
    <text evidence="15 17">Poorly processive, error-prone DNA polymerase involved in untargeted mutagenesis. Copies undamaged DNA at stalled replication forks, which arise in vivo from mismatched or misaligned primer ends. These misaligned primers can be extended by PolIV. Exhibits no 3'-5' exonuclease (proofreading) activity. May be involved in translesional synthesis, in conjunction with the beta clamp from PolIII.</text>
</comment>
<feature type="binding site" evidence="17">
    <location>
        <position position="45"/>
    </location>
    <ligand>
        <name>Mg(2+)</name>
        <dbReference type="ChEBI" id="CHEBI:18420"/>
    </ligand>
</feature>
<dbReference type="InterPro" id="IPR017961">
    <property type="entry name" value="DNA_pol_Y-fam_little_finger"/>
</dbReference>
<dbReference type="Pfam" id="PF00817">
    <property type="entry name" value="IMS"/>
    <property type="match status" value="1"/>
</dbReference>
<comment type="catalytic activity">
    <reaction evidence="16 17">
        <text>DNA(n) + a 2'-deoxyribonucleoside 5'-triphosphate = DNA(n+1) + diphosphate</text>
        <dbReference type="Rhea" id="RHEA:22508"/>
        <dbReference type="Rhea" id="RHEA-COMP:17339"/>
        <dbReference type="Rhea" id="RHEA-COMP:17340"/>
        <dbReference type="ChEBI" id="CHEBI:33019"/>
        <dbReference type="ChEBI" id="CHEBI:61560"/>
        <dbReference type="ChEBI" id="CHEBI:173112"/>
        <dbReference type="EC" id="2.7.7.7"/>
    </reaction>
</comment>
<dbReference type="InterPro" id="IPR036775">
    <property type="entry name" value="DNA_pol_Y-fam_lit_finger_sf"/>
</dbReference>
<evidence type="ECO:0000256" key="7">
    <source>
        <dbReference type="ARBA" id="ARBA00022695"/>
    </source>
</evidence>
<evidence type="ECO:0000256" key="15">
    <source>
        <dbReference type="ARBA" id="ARBA00025589"/>
    </source>
</evidence>
<dbReference type="GO" id="GO:0005829">
    <property type="term" value="C:cytosol"/>
    <property type="evidence" value="ECO:0007669"/>
    <property type="project" value="TreeGrafter"/>
</dbReference>
<dbReference type="SUPFAM" id="SSF100879">
    <property type="entry name" value="Lesion bypass DNA polymerase (Y-family), little finger domain"/>
    <property type="match status" value="1"/>
</dbReference>
<evidence type="ECO:0000256" key="18">
    <source>
        <dbReference type="SAM" id="MobiDB-lite"/>
    </source>
</evidence>
<dbReference type="Proteomes" id="UP001320898">
    <property type="component" value="Unassembled WGS sequence"/>
</dbReference>
<evidence type="ECO:0000256" key="8">
    <source>
        <dbReference type="ARBA" id="ARBA00022705"/>
    </source>
</evidence>
<keyword evidence="4 17" id="KW-0515">Mutator protein</keyword>
<comment type="cofactor">
    <cofactor evidence="17">
        <name>Mg(2+)</name>
        <dbReference type="ChEBI" id="CHEBI:18420"/>
    </cofactor>
    <text evidence="17">Binds 2 magnesium ions per subunit.</text>
</comment>
<evidence type="ECO:0000256" key="12">
    <source>
        <dbReference type="ARBA" id="ARBA00022932"/>
    </source>
</evidence>
<proteinExistence type="inferred from homology"/>
<keyword evidence="7 17" id="KW-0548">Nucleotidyltransferase</keyword>
<feature type="binding site" evidence="17">
    <location>
        <position position="138"/>
    </location>
    <ligand>
        <name>Mg(2+)</name>
        <dbReference type="ChEBI" id="CHEBI:18420"/>
    </ligand>
</feature>
<evidence type="ECO:0000256" key="6">
    <source>
        <dbReference type="ARBA" id="ARBA00022679"/>
    </source>
</evidence>
<dbReference type="GO" id="GO:0042276">
    <property type="term" value="P:error-prone translesion synthesis"/>
    <property type="evidence" value="ECO:0007669"/>
    <property type="project" value="TreeGrafter"/>
</dbReference>
<comment type="subunit">
    <text evidence="3 17">Monomer.</text>
</comment>
<gene>
    <name evidence="17" type="primary">dinB</name>
    <name evidence="20" type="ORF">MUB46_15015</name>
</gene>
<sequence>MSGLPTLCLDCSTRPPDGAARCPSCGGPRLVRHAELFDLSVAHVDCDAFYAAIEKRDDPSLADRPLIIGGGKRGVVSTACYIARIDGVRSAMPMFKALKLCPNAVVIKPNMEKYSAVGRQVRALMLELTPLVEPLSIDEAFLDLTGTQAVHRMAPASTLVRFAHRVETEIGITISVGLSHNKFLAKIASDLKKPRGFSVIGKAETLDFLRDKPVGLIFGVGAAMQTKLARDGITRIGDLQRIPETDLARRYGATGMRLAHLARGEDDRRVSPDRPAKSVSSETTFEDDISDPVRLRTILWGLSETVSRRLKTAQLSGRTVTLKLKTAGFRTLTRSHTLSSPTQLADRIFESGQRLLADAADGTAFRLIGIGVSEFGAEDADALTDLIDTGPARRAAAERAVDAVRDKFGRDAVTRGIAFSGTAPRDRSK</sequence>
<evidence type="ECO:0000256" key="4">
    <source>
        <dbReference type="ARBA" id="ARBA00022457"/>
    </source>
</evidence>
<evidence type="ECO:0000256" key="14">
    <source>
        <dbReference type="ARBA" id="ARBA00023204"/>
    </source>
</evidence>
<dbReference type="InterPro" id="IPR022880">
    <property type="entry name" value="DNApol_IV"/>
</dbReference>
<evidence type="ECO:0000259" key="19">
    <source>
        <dbReference type="PROSITE" id="PS50173"/>
    </source>
</evidence>
<dbReference type="GO" id="GO:0009432">
    <property type="term" value="P:SOS response"/>
    <property type="evidence" value="ECO:0007669"/>
    <property type="project" value="TreeGrafter"/>
</dbReference>
<feature type="site" description="Substrate discrimination" evidence="17">
    <location>
        <position position="50"/>
    </location>
</feature>
<dbReference type="FunFam" id="3.30.1490.100:FF:000004">
    <property type="entry name" value="DNA polymerase IV"/>
    <property type="match status" value="1"/>
</dbReference>
<dbReference type="GO" id="GO:0006281">
    <property type="term" value="P:DNA repair"/>
    <property type="evidence" value="ECO:0007669"/>
    <property type="project" value="UniProtKB-UniRule"/>
</dbReference>
<dbReference type="GO" id="GO:0006261">
    <property type="term" value="P:DNA-templated DNA replication"/>
    <property type="evidence" value="ECO:0007669"/>
    <property type="project" value="UniProtKB-UniRule"/>
</dbReference>
<evidence type="ECO:0000256" key="16">
    <source>
        <dbReference type="ARBA" id="ARBA00049244"/>
    </source>
</evidence>
<dbReference type="FunFam" id="3.40.1170.60:FF:000001">
    <property type="entry name" value="DNA polymerase IV"/>
    <property type="match status" value="1"/>
</dbReference>
<dbReference type="Gene3D" id="3.30.70.270">
    <property type="match status" value="1"/>
</dbReference>
<dbReference type="Gene3D" id="3.40.1170.60">
    <property type="match status" value="1"/>
</dbReference>
<dbReference type="PANTHER" id="PTHR11076">
    <property type="entry name" value="DNA REPAIR POLYMERASE UMUC / TRANSFERASE FAMILY MEMBER"/>
    <property type="match status" value="1"/>
</dbReference>
<feature type="compositionally biased region" description="Basic and acidic residues" evidence="18">
    <location>
        <begin position="264"/>
        <end position="276"/>
    </location>
</feature>
<dbReference type="Gene3D" id="3.30.1490.100">
    <property type="entry name" value="DNA polymerase, Y-family, little finger domain"/>
    <property type="match status" value="1"/>
</dbReference>
<dbReference type="CDD" id="cd03586">
    <property type="entry name" value="PolY_Pol_IV_kappa"/>
    <property type="match status" value="1"/>
</dbReference>
<keyword evidence="8 17" id="KW-0235">DNA replication</keyword>
<dbReference type="AlphaFoldDB" id="A0AAW5QZ21"/>
<dbReference type="EMBL" id="JALIDZ010000006">
    <property type="protein sequence ID" value="MCT8973172.1"/>
    <property type="molecule type" value="Genomic_DNA"/>
</dbReference>
<evidence type="ECO:0000256" key="11">
    <source>
        <dbReference type="ARBA" id="ARBA00022842"/>
    </source>
</evidence>
<feature type="domain" description="UmuC" evidence="19">
    <location>
        <begin position="41"/>
        <end position="221"/>
    </location>
</feature>
<dbReference type="NCBIfam" id="NF002677">
    <property type="entry name" value="PRK02406.1"/>
    <property type="match status" value="1"/>
</dbReference>
<dbReference type="HAMAP" id="MF_01113">
    <property type="entry name" value="DNApol_IV"/>
    <property type="match status" value="1"/>
</dbReference>
<dbReference type="NCBIfam" id="NF002751">
    <property type="entry name" value="PRK02794.1"/>
    <property type="match status" value="1"/>
</dbReference>
<keyword evidence="12 17" id="KW-0239">DNA-directed DNA polymerase</keyword>
<keyword evidence="9 17" id="KW-0479">Metal-binding</keyword>
<evidence type="ECO:0000256" key="2">
    <source>
        <dbReference type="ARBA" id="ARBA00010945"/>
    </source>
</evidence>
<accession>A0AAW5QZ21</accession>
<evidence type="ECO:0000256" key="17">
    <source>
        <dbReference type="HAMAP-Rule" id="MF_01113"/>
    </source>
</evidence>
<evidence type="ECO:0000256" key="5">
    <source>
        <dbReference type="ARBA" id="ARBA00022490"/>
    </source>
</evidence>
<keyword evidence="21" id="KW-1185">Reference proteome</keyword>
<reference evidence="20 21" key="1">
    <citation type="submission" date="2022-04" db="EMBL/GenBank/DDBJ databases">
        <authorList>
            <person name="Ye Y.-Q."/>
            <person name="Du Z.-J."/>
        </authorList>
    </citation>
    <scope>NUCLEOTIDE SEQUENCE [LARGE SCALE GENOMIC DNA]</scope>
    <source>
        <strain evidence="20 21">A6E488</strain>
    </source>
</reference>
<dbReference type="SUPFAM" id="SSF56672">
    <property type="entry name" value="DNA/RNA polymerases"/>
    <property type="match status" value="1"/>
</dbReference>
<evidence type="ECO:0000256" key="9">
    <source>
        <dbReference type="ARBA" id="ARBA00022723"/>
    </source>
</evidence>
<comment type="similarity">
    <text evidence="2 17">Belongs to the DNA polymerase type-Y family.</text>
</comment>
<comment type="subcellular location">
    <subcellularLocation>
        <location evidence="1 17">Cytoplasm</location>
    </subcellularLocation>
</comment>
<dbReference type="GO" id="GO:0003684">
    <property type="term" value="F:damaged DNA binding"/>
    <property type="evidence" value="ECO:0007669"/>
    <property type="project" value="InterPro"/>
</dbReference>
<evidence type="ECO:0000256" key="3">
    <source>
        <dbReference type="ARBA" id="ARBA00011245"/>
    </source>
</evidence>
<keyword evidence="6 17" id="KW-0808">Transferase</keyword>
<comment type="caution">
    <text evidence="20">The sequence shown here is derived from an EMBL/GenBank/DDBJ whole genome shotgun (WGS) entry which is preliminary data.</text>
</comment>
<dbReference type="InterPro" id="IPR001126">
    <property type="entry name" value="UmuC"/>
</dbReference>
<keyword evidence="14 17" id="KW-0234">DNA repair</keyword>
<dbReference type="EC" id="2.7.7.7" evidence="17"/>
<dbReference type="GO" id="GO:0003887">
    <property type="term" value="F:DNA-directed DNA polymerase activity"/>
    <property type="evidence" value="ECO:0007669"/>
    <property type="project" value="UniProtKB-UniRule"/>
</dbReference>
<dbReference type="GO" id="GO:0000287">
    <property type="term" value="F:magnesium ion binding"/>
    <property type="evidence" value="ECO:0007669"/>
    <property type="project" value="UniProtKB-UniRule"/>
</dbReference>
<feature type="region of interest" description="Disordered" evidence="18">
    <location>
        <begin position="264"/>
        <end position="285"/>
    </location>
</feature>
<evidence type="ECO:0000313" key="21">
    <source>
        <dbReference type="Proteomes" id="UP001320898"/>
    </source>
</evidence>
<evidence type="ECO:0000313" key="20">
    <source>
        <dbReference type="EMBL" id="MCT8973172.1"/>
    </source>
</evidence>
<evidence type="ECO:0000256" key="13">
    <source>
        <dbReference type="ARBA" id="ARBA00023125"/>
    </source>
</evidence>
<dbReference type="InterPro" id="IPR043128">
    <property type="entry name" value="Rev_trsase/Diguanyl_cyclase"/>
</dbReference>
<dbReference type="PROSITE" id="PS50173">
    <property type="entry name" value="UMUC"/>
    <property type="match status" value="1"/>
</dbReference>
<keyword evidence="13 17" id="KW-0238">DNA-binding</keyword>
<dbReference type="RefSeq" id="WP_261616751.1">
    <property type="nucleotide sequence ID" value="NZ_JALIDZ010000006.1"/>
</dbReference>
<evidence type="ECO:0000256" key="1">
    <source>
        <dbReference type="ARBA" id="ARBA00004496"/>
    </source>
</evidence>
<protein>
    <recommendedName>
        <fullName evidence="17">DNA polymerase IV</fullName>
        <shortName evidence="17">Pol IV</shortName>
        <ecNumber evidence="17">2.7.7.7</ecNumber>
    </recommendedName>
</protein>
<keyword evidence="5 17" id="KW-0963">Cytoplasm</keyword>
<evidence type="ECO:0000256" key="10">
    <source>
        <dbReference type="ARBA" id="ARBA00022763"/>
    </source>
</evidence>
<dbReference type="InterPro" id="IPR043502">
    <property type="entry name" value="DNA/RNA_pol_sf"/>
</dbReference>
<dbReference type="InterPro" id="IPR050116">
    <property type="entry name" value="DNA_polymerase-Y"/>
</dbReference>
<feature type="active site" evidence="17">
    <location>
        <position position="139"/>
    </location>
</feature>
<dbReference type="PANTHER" id="PTHR11076:SF33">
    <property type="entry name" value="DNA POLYMERASE KAPPA"/>
    <property type="match status" value="1"/>
</dbReference>
<dbReference type="Gene3D" id="1.10.150.20">
    <property type="entry name" value="5' to 3' exonuclease, C-terminal subdomain"/>
    <property type="match status" value="1"/>
</dbReference>
<organism evidence="20 21">
    <name type="scientific">Microbaculum marinisediminis</name>
    <dbReference type="NCBI Taxonomy" id="2931392"/>
    <lineage>
        <taxon>Bacteria</taxon>
        <taxon>Pseudomonadati</taxon>
        <taxon>Pseudomonadota</taxon>
        <taxon>Alphaproteobacteria</taxon>
        <taxon>Hyphomicrobiales</taxon>
        <taxon>Tepidamorphaceae</taxon>
        <taxon>Microbaculum</taxon>
    </lineage>
</organism>
<dbReference type="Pfam" id="PF11799">
    <property type="entry name" value="IMS_C"/>
    <property type="match status" value="1"/>
</dbReference>
<keyword evidence="10 17" id="KW-0227">DNA damage</keyword>
<name>A0AAW5QZ21_9HYPH</name>